<name>A0ABQ4S9X6_9HYPH</name>
<evidence type="ECO:0000313" key="3">
    <source>
        <dbReference type="Proteomes" id="UP001055153"/>
    </source>
</evidence>
<evidence type="ECO:0000259" key="1">
    <source>
        <dbReference type="Pfam" id="PF18743"/>
    </source>
</evidence>
<dbReference type="Pfam" id="PF18743">
    <property type="entry name" value="AHJR-like"/>
    <property type="match status" value="1"/>
</dbReference>
<dbReference type="RefSeq" id="WP_238233619.1">
    <property type="nucleotide sequence ID" value="NZ_BPQQ01000005.1"/>
</dbReference>
<organism evidence="2 3">
    <name type="scientific">Methylobacterium isbiliense</name>
    <dbReference type="NCBI Taxonomy" id="315478"/>
    <lineage>
        <taxon>Bacteria</taxon>
        <taxon>Pseudomonadati</taxon>
        <taxon>Pseudomonadota</taxon>
        <taxon>Alphaproteobacteria</taxon>
        <taxon>Hyphomicrobiales</taxon>
        <taxon>Methylobacteriaceae</taxon>
        <taxon>Methylobacterium</taxon>
    </lineage>
</organism>
<protein>
    <recommendedName>
        <fullName evidence="1">REase AHJR-like domain-containing protein</fullName>
    </recommendedName>
</protein>
<feature type="domain" description="REase AHJR-like" evidence="1">
    <location>
        <begin position="3"/>
        <end position="82"/>
    </location>
</feature>
<evidence type="ECO:0000313" key="2">
    <source>
        <dbReference type="EMBL" id="GJD98669.1"/>
    </source>
</evidence>
<reference evidence="2" key="2">
    <citation type="submission" date="2021-08" db="EMBL/GenBank/DDBJ databases">
        <authorList>
            <person name="Tani A."/>
            <person name="Ola A."/>
            <person name="Ogura Y."/>
            <person name="Katsura K."/>
            <person name="Hayashi T."/>
        </authorList>
    </citation>
    <scope>NUCLEOTIDE SEQUENCE</scope>
    <source>
        <strain evidence="2">DSM 17168</strain>
    </source>
</reference>
<reference evidence="2" key="1">
    <citation type="journal article" date="2021" name="Front. Microbiol.">
        <title>Comprehensive Comparative Genomics and Phenotyping of Methylobacterium Species.</title>
        <authorList>
            <person name="Alessa O."/>
            <person name="Ogura Y."/>
            <person name="Fujitani Y."/>
            <person name="Takami H."/>
            <person name="Hayashi T."/>
            <person name="Sahin N."/>
            <person name="Tani A."/>
        </authorList>
    </citation>
    <scope>NUCLEOTIDE SEQUENCE</scope>
    <source>
        <strain evidence="2">DSM 17168</strain>
    </source>
</reference>
<proteinExistence type="predicted"/>
<accession>A0ABQ4S9X6</accession>
<gene>
    <name evidence="2" type="ORF">GMJLKIPL_0580</name>
</gene>
<keyword evidence="3" id="KW-1185">Reference proteome</keyword>
<sequence length="210" mass="23405">MSLEQIAVREVIEDYLDQGWQVGDPRAAQDVVGFLPDVVLRKGDRHLVIEVGQVGGLPRRSVSALRRAVEQHPDWRFEVKLVPSDAPAATDRVAVEEIRDRLDLADRLIADGHGDDALLLAWVAVEANLRRMLADDRDSAPGTLLRRAYDEDRISDRELRHLTDWRGLTNRIVHGFRTDTDAAKASALLGLARDLSDRAEPRAAWTVGPA</sequence>
<comment type="caution">
    <text evidence="2">The sequence shown here is derived from an EMBL/GenBank/DDBJ whole genome shotgun (WGS) entry which is preliminary data.</text>
</comment>
<dbReference type="InterPro" id="IPR040902">
    <property type="entry name" value="AHJR-like"/>
</dbReference>
<dbReference type="Proteomes" id="UP001055153">
    <property type="component" value="Unassembled WGS sequence"/>
</dbReference>
<dbReference type="EMBL" id="BPQQ01000005">
    <property type="protein sequence ID" value="GJD98669.1"/>
    <property type="molecule type" value="Genomic_DNA"/>
</dbReference>